<organism evidence="1 2">
    <name type="scientific">Rotaria socialis</name>
    <dbReference type="NCBI Taxonomy" id="392032"/>
    <lineage>
        <taxon>Eukaryota</taxon>
        <taxon>Metazoa</taxon>
        <taxon>Spiralia</taxon>
        <taxon>Gnathifera</taxon>
        <taxon>Rotifera</taxon>
        <taxon>Eurotatoria</taxon>
        <taxon>Bdelloidea</taxon>
        <taxon>Philodinida</taxon>
        <taxon>Philodinidae</taxon>
        <taxon>Rotaria</taxon>
    </lineage>
</organism>
<comment type="caution">
    <text evidence="1">The sequence shown here is derived from an EMBL/GenBank/DDBJ whole genome shotgun (WGS) entry which is preliminary data.</text>
</comment>
<sequence>CGDNIDYGYRFGRDFVDTPEKEVNPNIIDSPVSFINTNQTNVENEMKRKPLRRSRIRRQMNIHNN</sequence>
<feature type="non-terminal residue" evidence="1">
    <location>
        <position position="1"/>
    </location>
</feature>
<protein>
    <submittedName>
        <fullName evidence="1">Uncharacterized protein</fullName>
    </submittedName>
</protein>
<gene>
    <name evidence="1" type="ORF">QYT958_LOCUS46150</name>
</gene>
<name>A0A822FBS7_9BILA</name>
<accession>A0A822FBS7</accession>
<dbReference type="EMBL" id="CAJOBR010080685">
    <property type="protein sequence ID" value="CAF5122593.1"/>
    <property type="molecule type" value="Genomic_DNA"/>
</dbReference>
<reference evidence="1" key="1">
    <citation type="submission" date="2021-02" db="EMBL/GenBank/DDBJ databases">
        <authorList>
            <person name="Nowell W R."/>
        </authorList>
    </citation>
    <scope>NUCLEOTIDE SEQUENCE</scope>
</reference>
<proteinExistence type="predicted"/>
<dbReference type="AlphaFoldDB" id="A0A822FBS7"/>
<evidence type="ECO:0000313" key="1">
    <source>
        <dbReference type="EMBL" id="CAF5122593.1"/>
    </source>
</evidence>
<evidence type="ECO:0000313" key="2">
    <source>
        <dbReference type="Proteomes" id="UP000663848"/>
    </source>
</evidence>
<dbReference type="Proteomes" id="UP000663848">
    <property type="component" value="Unassembled WGS sequence"/>
</dbReference>
<feature type="non-terminal residue" evidence="1">
    <location>
        <position position="65"/>
    </location>
</feature>